<dbReference type="EMBL" id="QAYE01000001">
    <property type="protein sequence ID" value="PTW49353.1"/>
    <property type="molecule type" value="Genomic_DNA"/>
</dbReference>
<feature type="domain" description="Terminase large subunit-like endonuclease" evidence="2">
    <location>
        <begin position="263"/>
        <end position="539"/>
    </location>
</feature>
<dbReference type="GO" id="GO:0004519">
    <property type="term" value="F:endonuclease activity"/>
    <property type="evidence" value="ECO:0007669"/>
    <property type="project" value="InterPro"/>
</dbReference>
<dbReference type="InterPro" id="IPR046462">
    <property type="entry name" value="TerL_nuclease"/>
</dbReference>
<dbReference type="Gene3D" id="3.30.420.240">
    <property type="match status" value="1"/>
</dbReference>
<name>A0A2T5UCY3_9SPHN</name>
<comment type="caution">
    <text evidence="3">The sequence shown here is derived from an EMBL/GenBank/DDBJ whole genome shotgun (WGS) entry which is preliminary data.</text>
</comment>
<evidence type="ECO:0000259" key="2">
    <source>
        <dbReference type="Pfam" id="PF20441"/>
    </source>
</evidence>
<dbReference type="Pfam" id="PF03354">
    <property type="entry name" value="TerL_ATPase"/>
    <property type="match status" value="1"/>
</dbReference>
<dbReference type="Pfam" id="PF20441">
    <property type="entry name" value="TerL_nuclease"/>
    <property type="match status" value="1"/>
</dbReference>
<dbReference type="OrthoDB" id="9760250at2"/>
<feature type="domain" description="Terminase large subunit-like ATPase" evidence="1">
    <location>
        <begin position="80"/>
        <end position="255"/>
    </location>
</feature>
<dbReference type="PANTHER" id="PTHR41287">
    <property type="match status" value="1"/>
</dbReference>
<dbReference type="InterPro" id="IPR027417">
    <property type="entry name" value="P-loop_NTPase"/>
</dbReference>
<reference evidence="3 4" key="1">
    <citation type="submission" date="2018-04" db="EMBL/GenBank/DDBJ databases">
        <title>Genomic Encyclopedia of Type Strains, Phase III (KMG-III): the genomes of soil and plant-associated and newly described type strains.</title>
        <authorList>
            <person name="Whitman W."/>
        </authorList>
    </citation>
    <scope>NUCLEOTIDE SEQUENCE [LARGE SCALE GENOMIC DNA]</scope>
    <source>
        <strain evidence="3 4">MA-olki</strain>
    </source>
</reference>
<proteinExistence type="predicted"/>
<evidence type="ECO:0000313" key="4">
    <source>
        <dbReference type="Proteomes" id="UP000244013"/>
    </source>
</evidence>
<protein>
    <submittedName>
        <fullName evidence="3">Phage terminase large subunit-like protein</fullName>
    </submittedName>
</protein>
<dbReference type="InterPro" id="IPR005021">
    <property type="entry name" value="Terminase_largesu-like"/>
</dbReference>
<dbReference type="InterPro" id="IPR046461">
    <property type="entry name" value="TerL_ATPase"/>
</dbReference>
<gene>
    <name evidence="3" type="ORF">C8J25_101861</name>
</gene>
<dbReference type="GeneID" id="91004921"/>
<organism evidence="3 4">
    <name type="scientific">Sphingomonas faeni</name>
    <dbReference type="NCBI Taxonomy" id="185950"/>
    <lineage>
        <taxon>Bacteria</taxon>
        <taxon>Pseudomonadati</taxon>
        <taxon>Pseudomonadota</taxon>
        <taxon>Alphaproteobacteria</taxon>
        <taxon>Sphingomonadales</taxon>
        <taxon>Sphingomonadaceae</taxon>
        <taxon>Sphingomonas</taxon>
    </lineage>
</organism>
<evidence type="ECO:0000259" key="1">
    <source>
        <dbReference type="Pfam" id="PF03354"/>
    </source>
</evidence>
<dbReference type="Proteomes" id="UP000244013">
    <property type="component" value="Unassembled WGS sequence"/>
</dbReference>
<sequence>MPKPTLDHYSERAIAYAKAVKARKIPACIQVRQACARYLDDFKRKDIVYAPERVEHVCEFAELLPHVIGPLTGELIELEPFQIFIFANLFGWLDAKTRLRRYREAFILLPRGNAKSTIAAIIGLYMTFAENQGGAEGLSGATSMQQAEAVFIPAKRMVEMTPDLAEFYGLEVAARSIYQTSTGSSFKPVIAKTKDGGLPWIAIADELHQALDDTQLNAFRTGMGKRRGSDPLLLIISTAGTNVAGVCRQEQLYFEAVLSGSMKDDRKFALIYTIDPKDDWTDFKVWQKANPNYGVSVDEDHLRSEYEKALQSPSHQATCKTKYLNVWTNTATGWLNQRDWASAASPGLLLSSTARTWIGVDLSTKTDITAIVVVQELPDGKRAIVPFLYLPKGALERSKNAKAYTDWIASGAIHATEGSASDHAAVEDMIRALKKDYQVQSVLFDSWQAAGMMQRLEADGIECVEFGQTAKNFTAPMIDFEAELMNGNIVHDDNPCLNWMASNISVRQMGPLKSPTKPTGQDHLKIDGMVAALMAYAQSEAVEAPKQEPFLMFM</sequence>
<dbReference type="Gene3D" id="3.40.50.300">
    <property type="entry name" value="P-loop containing nucleotide triphosphate hydrolases"/>
    <property type="match status" value="1"/>
</dbReference>
<dbReference type="AlphaFoldDB" id="A0A2T5UCY3"/>
<dbReference type="RefSeq" id="WP_107952326.1">
    <property type="nucleotide sequence ID" value="NZ_QAYE01000001.1"/>
</dbReference>
<accession>A0A2T5UCY3</accession>
<evidence type="ECO:0000313" key="3">
    <source>
        <dbReference type="EMBL" id="PTW49353.1"/>
    </source>
</evidence>
<dbReference type="PANTHER" id="PTHR41287:SF1">
    <property type="entry name" value="PROTEIN YMFN"/>
    <property type="match status" value="1"/>
</dbReference>